<dbReference type="AlphaFoldDB" id="A0A2U3MUD1"/>
<gene>
    <name evidence="2" type="ORF">KPC_0200</name>
</gene>
<keyword evidence="1" id="KW-0732">Signal</keyword>
<feature type="signal peptide" evidence="1">
    <location>
        <begin position="1"/>
        <end position="21"/>
    </location>
</feature>
<protein>
    <submittedName>
        <fullName evidence="2">Uncharacterized protein</fullName>
    </submittedName>
</protein>
<evidence type="ECO:0000313" key="3">
    <source>
        <dbReference type="Proteomes" id="UP000245974"/>
    </source>
</evidence>
<keyword evidence="3" id="KW-1185">Reference proteome</keyword>
<evidence type="ECO:0000313" key="2">
    <source>
        <dbReference type="EMBL" id="SPL69022.1"/>
    </source>
</evidence>
<feature type="chain" id="PRO_5015489834" evidence="1">
    <location>
        <begin position="22"/>
        <end position="156"/>
    </location>
</feature>
<dbReference type="RefSeq" id="WP_171334395.1">
    <property type="nucleotide sequence ID" value="NZ_OOGT01000005.1"/>
</dbReference>
<organism evidence="2 3">
    <name type="scientific">Acinetobacter stercoris</name>
    <dbReference type="NCBI Taxonomy" id="2126983"/>
    <lineage>
        <taxon>Bacteria</taxon>
        <taxon>Pseudomonadati</taxon>
        <taxon>Pseudomonadota</taxon>
        <taxon>Gammaproteobacteria</taxon>
        <taxon>Moraxellales</taxon>
        <taxon>Moraxellaceae</taxon>
        <taxon>Acinetobacter</taxon>
    </lineage>
</organism>
<dbReference type="EMBL" id="OOGT01000005">
    <property type="protein sequence ID" value="SPL69022.1"/>
    <property type="molecule type" value="Genomic_DNA"/>
</dbReference>
<name>A0A2U3MUD1_9GAMM</name>
<reference evidence="3" key="1">
    <citation type="submission" date="2018-03" db="EMBL/GenBank/DDBJ databases">
        <authorList>
            <person name="Blom J."/>
        </authorList>
    </citation>
    <scope>NUCLEOTIDE SEQUENCE [LARGE SCALE GENOMIC DNA]</scope>
    <source>
        <strain evidence="3">KPC-SM-21</strain>
    </source>
</reference>
<accession>A0A2U3MUD1</accession>
<sequence>MNLKAISISLICLCTTIVAHAAPSELDQYLIKKQYIDTDFKIKNQIGLKDLLSYLSDEDSRTLPLQIDQNTLIEKLRLHTDHIEIQGIITTPDFNQFEKDIGEPEVKSLLKRNILENCSIIFEHEFQRNNPYYADIKLSSEHHQYIFKISNQQCRY</sequence>
<dbReference type="InParanoid" id="A0A2U3MUD1"/>
<evidence type="ECO:0000256" key="1">
    <source>
        <dbReference type="SAM" id="SignalP"/>
    </source>
</evidence>
<proteinExistence type="predicted"/>
<dbReference type="Proteomes" id="UP000245974">
    <property type="component" value="Unassembled WGS sequence"/>
</dbReference>